<keyword evidence="5" id="KW-1185">Reference proteome</keyword>
<proteinExistence type="predicted"/>
<dbReference type="PANTHER" id="PTHR35889:SF3">
    <property type="entry name" value="F-BOX DOMAIN-CONTAINING PROTEIN"/>
    <property type="match status" value="1"/>
</dbReference>
<dbReference type="InterPro" id="IPR011429">
    <property type="entry name" value="Cyt_c_Planctomycete-type"/>
</dbReference>
<dbReference type="InterPro" id="IPR022655">
    <property type="entry name" value="DUF1553"/>
</dbReference>
<evidence type="ECO:0000259" key="3">
    <source>
        <dbReference type="Pfam" id="PF07635"/>
    </source>
</evidence>
<protein>
    <submittedName>
        <fullName evidence="4">PSD1 and planctomycete cytochrome C domain-containing protein</fullName>
    </submittedName>
</protein>
<reference evidence="5" key="1">
    <citation type="journal article" date="2019" name="Int. J. Syst. Evol. Microbiol.">
        <title>The Global Catalogue of Microorganisms (GCM) 10K type strain sequencing project: providing services to taxonomists for standard genome sequencing and annotation.</title>
        <authorList>
            <consortium name="The Broad Institute Genomics Platform"/>
            <consortium name="The Broad Institute Genome Sequencing Center for Infectious Disease"/>
            <person name="Wu L."/>
            <person name="Ma J."/>
        </authorList>
    </citation>
    <scope>NUCLEOTIDE SEQUENCE [LARGE SCALE GENOMIC DNA]</scope>
    <source>
        <strain evidence="5">CGMCC 4.7106</strain>
    </source>
</reference>
<dbReference type="Pfam" id="PF07635">
    <property type="entry name" value="PSCyt1"/>
    <property type="match status" value="1"/>
</dbReference>
<dbReference type="PANTHER" id="PTHR35889">
    <property type="entry name" value="CYCLOINULO-OLIGOSACCHARIDE FRUCTANOTRANSFERASE-RELATED"/>
    <property type="match status" value="1"/>
</dbReference>
<evidence type="ECO:0000313" key="4">
    <source>
        <dbReference type="EMBL" id="MFD2257428.1"/>
    </source>
</evidence>
<dbReference type="Pfam" id="PF07583">
    <property type="entry name" value="PSCyt2"/>
    <property type="match status" value="1"/>
</dbReference>
<feature type="domain" description="Cytochrome C Planctomycete-type" evidence="3">
    <location>
        <begin position="50"/>
        <end position="111"/>
    </location>
</feature>
<dbReference type="Proteomes" id="UP001597375">
    <property type="component" value="Unassembled WGS sequence"/>
</dbReference>
<name>A0ABW5D8L8_9BACT</name>
<comment type="caution">
    <text evidence="4">The sequence shown here is derived from an EMBL/GenBank/DDBJ whole genome shotgun (WGS) entry which is preliminary data.</text>
</comment>
<dbReference type="InterPro" id="IPR011444">
    <property type="entry name" value="DUF1549"/>
</dbReference>
<gene>
    <name evidence="4" type="ORF">ACFSSA_12155</name>
</gene>
<dbReference type="Pfam" id="PF07587">
    <property type="entry name" value="PSD1"/>
    <property type="match status" value="1"/>
</dbReference>
<dbReference type="RefSeq" id="WP_386820716.1">
    <property type="nucleotide sequence ID" value="NZ_JBHUIT010000027.1"/>
</dbReference>
<evidence type="ECO:0000259" key="2">
    <source>
        <dbReference type="Pfam" id="PF07587"/>
    </source>
</evidence>
<dbReference type="EMBL" id="JBHUIT010000027">
    <property type="protein sequence ID" value="MFD2257428.1"/>
    <property type="molecule type" value="Genomic_DNA"/>
</dbReference>
<feature type="domain" description="DUF1553" evidence="2">
    <location>
        <begin position="612"/>
        <end position="876"/>
    </location>
</feature>
<feature type="domain" description="DUF1549" evidence="1">
    <location>
        <begin position="196"/>
        <end position="430"/>
    </location>
</feature>
<evidence type="ECO:0000259" key="1">
    <source>
        <dbReference type="Pfam" id="PF07583"/>
    </source>
</evidence>
<evidence type="ECO:0000313" key="5">
    <source>
        <dbReference type="Proteomes" id="UP001597375"/>
    </source>
</evidence>
<organism evidence="4 5">
    <name type="scientific">Luteolibacter algae</name>
    <dbReference type="NCBI Taxonomy" id="454151"/>
    <lineage>
        <taxon>Bacteria</taxon>
        <taxon>Pseudomonadati</taxon>
        <taxon>Verrucomicrobiota</taxon>
        <taxon>Verrucomicrobiia</taxon>
        <taxon>Verrucomicrobiales</taxon>
        <taxon>Verrucomicrobiaceae</taxon>
        <taxon>Luteolibacter</taxon>
    </lineage>
</organism>
<accession>A0ABW5D8L8</accession>
<sequence>MENPNRLKILKNVLLFFGGTLLLAKGENLSQPDAERLFSLKVYPILQEKCFACHGDDPEKIKGELDLRSLEGMLKGGEYSDKVLVPGNALESDLYIAVTWEDPDMEMPPKENDRLLPEQISMLRDWINAGAPWPDEMTMKSYREEEWKVLENEDGVIVKTSGGQSDAWTYRRYKPEDIWAFQPVVKPAIPDSKENPIDYFVNRKLTDEGVEPAAEADPLTLIRRATYDLVGLPPSPGEIESFRKAWSNDKEAAWAGLIDRLLASPQYGERWAQHWLDVARYADTGGLSNDYERSNMWRYRDYVIRSINADKPYDQFIVEQIAGDEIADAALLERMENDHEKFDKARLEGAYNDAEKELIIATGFLRVGPWDSAMIPVPEARQLYLDDVVNTVGQTFLATTMRCFKCHDHKFDPLPTKDYYRMYAAFSGTQLAERNLPFSDCENTDNFEEGNKLVQSMLGFAKADLKKLVEKRENAARKWFAEHDLPYLNEDDRKDLADEVKPPRHIGLTIEEQGRLKVREQDVWIWNRRQERYLPMVQSVYNGPDVKPDARKLRIPKQVDQSWRPRNHIYGGGSYLAPGDEVGPGVLSALGLPVDGAPENDPYILPDNLSGRRLALAKWIADKHNPLTTRSIVNRVWQHHFIDPIAGNPNNFGVKGKKPTHPELLDWLAADFVENGWTFKRMHRLMMMSKLYRQSTKHPMMEKLREKDPENRLAAYRKPRRLSAEELRDSFLKVTGELNPKAGGLPIRPEISMEVALQPRMLQFSLAPAYQPDPTPRQRNRRTIYTYRVRGMADPFLEVFNQPNPNDSCEARDAAPVTPQVFTMLNSDVITDRTVAFALRLEREAQTPGERINLAFRLALGREPASIEKEQLLRYLSDMEQYHLKSQPETPVYPVKITRSLVEEFSGEPFEYEEILPSFESYQPDAKAADVSPSTRALADVCLLLLNSSEFIHLY</sequence>